<reference evidence="1" key="2">
    <citation type="submission" date="2015-03" db="UniProtKB">
        <authorList>
            <consortium name="EnsemblPlants"/>
        </authorList>
    </citation>
    <scope>IDENTIFICATION</scope>
</reference>
<dbReference type="Proteomes" id="UP000032141">
    <property type="component" value="Chromosome C7"/>
</dbReference>
<protein>
    <recommendedName>
        <fullName evidence="3">RNase H type-1 domain-containing protein</fullName>
    </recommendedName>
</protein>
<dbReference type="CDD" id="cd09272">
    <property type="entry name" value="RNase_HI_RT_Ty1"/>
    <property type="match status" value="1"/>
</dbReference>
<evidence type="ECO:0000313" key="1">
    <source>
        <dbReference type="EnsemblPlants" id="Bo7g063580.1"/>
    </source>
</evidence>
<evidence type="ECO:0000313" key="2">
    <source>
        <dbReference type="Proteomes" id="UP000032141"/>
    </source>
</evidence>
<accession>A0A0D3D841</accession>
<sequence length="94" mass="10678">MLAELGCPSPNTPVLYCDSIAALHIAKNPMFHERNKHIERECHAIRERIIAGQLKTLHVRSENQLADALTKPLYPMVFNRLMSKMGLHNVMTLS</sequence>
<keyword evidence="2" id="KW-1185">Reference proteome</keyword>
<dbReference type="EnsemblPlants" id="Bo7g063580.1">
    <property type="protein sequence ID" value="Bo7g063580.1"/>
    <property type="gene ID" value="Bo7g063580"/>
</dbReference>
<dbReference type="Gramene" id="Bo7g063580.1">
    <property type="protein sequence ID" value="Bo7g063580.1"/>
    <property type="gene ID" value="Bo7g063580"/>
</dbReference>
<dbReference type="OMA" id="HIERECH"/>
<proteinExistence type="predicted"/>
<dbReference type="STRING" id="109376.A0A0D3D841"/>
<dbReference type="AlphaFoldDB" id="A0A0D3D841"/>
<organism evidence="1 2">
    <name type="scientific">Brassica oleracea var. oleracea</name>
    <dbReference type="NCBI Taxonomy" id="109376"/>
    <lineage>
        <taxon>Eukaryota</taxon>
        <taxon>Viridiplantae</taxon>
        <taxon>Streptophyta</taxon>
        <taxon>Embryophyta</taxon>
        <taxon>Tracheophyta</taxon>
        <taxon>Spermatophyta</taxon>
        <taxon>Magnoliopsida</taxon>
        <taxon>eudicotyledons</taxon>
        <taxon>Gunneridae</taxon>
        <taxon>Pentapetalae</taxon>
        <taxon>rosids</taxon>
        <taxon>malvids</taxon>
        <taxon>Brassicales</taxon>
        <taxon>Brassicaceae</taxon>
        <taxon>Brassiceae</taxon>
        <taxon>Brassica</taxon>
    </lineage>
</organism>
<name>A0A0D3D841_BRAOL</name>
<dbReference type="eggNOG" id="KOG0017">
    <property type="taxonomic scope" value="Eukaryota"/>
</dbReference>
<evidence type="ECO:0008006" key="3">
    <source>
        <dbReference type="Google" id="ProtNLM"/>
    </source>
</evidence>
<dbReference type="HOGENOM" id="CLU_001650_6_4_1"/>
<reference evidence="1 2" key="1">
    <citation type="journal article" date="2014" name="Genome Biol.">
        <title>Transcriptome and methylome profiling reveals relics of genome dominance in the mesopolyploid Brassica oleracea.</title>
        <authorList>
            <person name="Parkin I.A."/>
            <person name="Koh C."/>
            <person name="Tang H."/>
            <person name="Robinson S.J."/>
            <person name="Kagale S."/>
            <person name="Clarke W.E."/>
            <person name="Town C.D."/>
            <person name="Nixon J."/>
            <person name="Krishnakumar V."/>
            <person name="Bidwell S.L."/>
            <person name="Denoeud F."/>
            <person name="Belcram H."/>
            <person name="Links M.G."/>
            <person name="Just J."/>
            <person name="Clarke C."/>
            <person name="Bender T."/>
            <person name="Huebert T."/>
            <person name="Mason A.S."/>
            <person name="Pires J.C."/>
            <person name="Barker G."/>
            <person name="Moore J."/>
            <person name="Walley P.G."/>
            <person name="Manoli S."/>
            <person name="Batley J."/>
            <person name="Edwards D."/>
            <person name="Nelson M.N."/>
            <person name="Wang X."/>
            <person name="Paterson A.H."/>
            <person name="King G."/>
            <person name="Bancroft I."/>
            <person name="Chalhoub B."/>
            <person name="Sharpe A.G."/>
        </authorList>
    </citation>
    <scope>NUCLEOTIDE SEQUENCE</scope>
    <source>
        <strain evidence="1 2">cv. TO1000</strain>
    </source>
</reference>